<dbReference type="InterPro" id="IPR043502">
    <property type="entry name" value="DNA/RNA_pol_sf"/>
</dbReference>
<feature type="region of interest" description="Disordered" evidence="1">
    <location>
        <begin position="350"/>
        <end position="397"/>
    </location>
</feature>
<evidence type="ECO:0000313" key="3">
    <source>
        <dbReference type="Proteomes" id="UP001152795"/>
    </source>
</evidence>
<dbReference type="OrthoDB" id="5987109at2759"/>
<dbReference type="SUPFAM" id="SSF56672">
    <property type="entry name" value="DNA/RNA polymerases"/>
    <property type="match status" value="1"/>
</dbReference>
<dbReference type="Gene3D" id="3.30.70.270">
    <property type="match status" value="1"/>
</dbReference>
<dbReference type="AlphaFoldDB" id="A0A7D9IWH2"/>
<feature type="non-terminal residue" evidence="2">
    <location>
        <position position="1"/>
    </location>
</feature>
<keyword evidence="3" id="KW-1185">Reference proteome</keyword>
<reference evidence="2" key="1">
    <citation type="submission" date="2020-04" db="EMBL/GenBank/DDBJ databases">
        <authorList>
            <person name="Alioto T."/>
            <person name="Alioto T."/>
            <person name="Gomez Garrido J."/>
        </authorList>
    </citation>
    <scope>NUCLEOTIDE SEQUENCE</scope>
    <source>
        <strain evidence="2">A484AB</strain>
    </source>
</reference>
<dbReference type="Pfam" id="PF00078">
    <property type="entry name" value="RVT_1"/>
    <property type="match status" value="1"/>
</dbReference>
<feature type="compositionally biased region" description="Low complexity" evidence="1">
    <location>
        <begin position="369"/>
        <end position="383"/>
    </location>
</feature>
<dbReference type="EMBL" id="CACRXK020010936">
    <property type="protein sequence ID" value="CAB4020403.1"/>
    <property type="molecule type" value="Genomic_DNA"/>
</dbReference>
<organism evidence="2 3">
    <name type="scientific">Paramuricea clavata</name>
    <name type="common">Red gorgonian</name>
    <name type="synonym">Violescent sea-whip</name>
    <dbReference type="NCBI Taxonomy" id="317549"/>
    <lineage>
        <taxon>Eukaryota</taxon>
        <taxon>Metazoa</taxon>
        <taxon>Cnidaria</taxon>
        <taxon>Anthozoa</taxon>
        <taxon>Octocorallia</taxon>
        <taxon>Malacalcyonacea</taxon>
        <taxon>Plexauridae</taxon>
        <taxon>Paramuricea</taxon>
    </lineage>
</organism>
<dbReference type="PANTHER" id="PTHR37984">
    <property type="entry name" value="PROTEIN CBG26694"/>
    <property type="match status" value="1"/>
</dbReference>
<accession>A0A7D9IWH2</accession>
<dbReference type="Proteomes" id="UP001152795">
    <property type="component" value="Unassembled WGS sequence"/>
</dbReference>
<gene>
    <name evidence="2" type="ORF">PACLA_8A001650</name>
</gene>
<dbReference type="PANTHER" id="PTHR37984:SF13">
    <property type="entry name" value="RIBONUCLEASE H"/>
    <property type="match status" value="1"/>
</dbReference>
<proteinExistence type="predicted"/>
<dbReference type="Gene3D" id="3.10.10.10">
    <property type="entry name" value="HIV Type 1 Reverse Transcriptase, subunit A, domain 1"/>
    <property type="match status" value="1"/>
</dbReference>
<dbReference type="InterPro" id="IPR043128">
    <property type="entry name" value="Rev_trsase/Diguanyl_cyclase"/>
</dbReference>
<name>A0A7D9IWH2_PARCT</name>
<evidence type="ECO:0000256" key="1">
    <source>
        <dbReference type="SAM" id="MobiDB-lite"/>
    </source>
</evidence>
<evidence type="ECO:0000313" key="2">
    <source>
        <dbReference type="EMBL" id="CAB4020403.1"/>
    </source>
</evidence>
<comment type="caution">
    <text evidence="2">The sequence shown here is derived from an EMBL/GenBank/DDBJ whole genome shotgun (WGS) entry which is preliminary data.</text>
</comment>
<sequence>GVNTSGGKNRHLEENRQRRRLQRNLMANANINTEKPATLHQLKESKVRLNTYTGEQVKVLGQVETSVKYEDQEGIWPLLVITGKGPNLIGRNWLQKIKINWKNLFQLKEDKNTSVKVNKLLEKYEEVFHEELGTFSGPKAKIYVADDASPKYYKARPVPYALREKVEKELERLQEEGTIEPVQFADWAAPIVPIVKDDKSIRICGDYKVTVNQAAKLDNYPIPKAEDLFATLSGGEKFTKLDMSQAYQQILLEDESKKYTTINTHKGLFQYNRLPYGVSSSPGIFQRTMENLLQGIPFVVVRVDDILVSGSNDEEHLANLEEVLKRLSEHGLRLKKKKQRARIQRVVVPPQGRRNMDSASGNALDRQLRPVGRRPGSSSSSRSDLNEQPVPDQQVGL</sequence>
<dbReference type="PROSITE" id="PS50878">
    <property type="entry name" value="RT_POL"/>
    <property type="match status" value="1"/>
</dbReference>
<dbReference type="InterPro" id="IPR050951">
    <property type="entry name" value="Retrovirus_Pol_polyprotein"/>
</dbReference>
<protein>
    <submittedName>
        <fullName evidence="2">Uncharacterized protein</fullName>
    </submittedName>
</protein>
<dbReference type="InterPro" id="IPR000477">
    <property type="entry name" value="RT_dom"/>
</dbReference>
<feature type="non-terminal residue" evidence="2">
    <location>
        <position position="397"/>
    </location>
</feature>
<dbReference type="CDD" id="cd01647">
    <property type="entry name" value="RT_LTR"/>
    <property type="match status" value="1"/>
</dbReference>